<evidence type="ECO:0000256" key="1">
    <source>
        <dbReference type="ARBA" id="ARBA00004123"/>
    </source>
</evidence>
<dbReference type="AlphaFoldDB" id="A0A9Q3PPJ7"/>
<dbReference type="InterPro" id="IPR028884">
    <property type="entry name" value="Trm82"/>
</dbReference>
<dbReference type="PANTHER" id="PTHR16288:SF0">
    <property type="entry name" value="TRNA (GUANINE-N(7)-)-METHYLTRANSFERASE NON-CATALYTIC SUBUNIT WDR4"/>
    <property type="match status" value="1"/>
</dbReference>
<keyword evidence="4" id="KW-0677">Repeat</keyword>
<keyword evidence="5" id="KW-0539">Nucleus</keyword>
<evidence type="ECO:0000256" key="4">
    <source>
        <dbReference type="ARBA" id="ARBA00022737"/>
    </source>
</evidence>
<accession>A0A9Q3PPJ7</accession>
<name>A0A9Q3PPJ7_9BASI</name>
<proteinExistence type="predicted"/>
<evidence type="ECO:0000313" key="8">
    <source>
        <dbReference type="Proteomes" id="UP000765509"/>
    </source>
</evidence>
<comment type="caution">
    <text evidence="7">The sequence shown here is derived from an EMBL/GenBank/DDBJ whole genome shotgun (WGS) entry which is preliminary data.</text>
</comment>
<comment type="subcellular location">
    <subcellularLocation>
        <location evidence="1">Nucleus</location>
    </subcellularLocation>
</comment>
<dbReference type="GO" id="GO:0036265">
    <property type="term" value="P:RNA (guanine-N7)-methylation"/>
    <property type="evidence" value="ECO:0007669"/>
    <property type="project" value="InterPro"/>
</dbReference>
<dbReference type="GO" id="GO:0006400">
    <property type="term" value="P:tRNA modification"/>
    <property type="evidence" value="ECO:0007669"/>
    <property type="project" value="TreeGrafter"/>
</dbReference>
<dbReference type="InterPro" id="IPR036322">
    <property type="entry name" value="WD40_repeat_dom_sf"/>
</dbReference>
<feature type="region of interest" description="Disordered" evidence="6">
    <location>
        <begin position="180"/>
        <end position="204"/>
    </location>
</feature>
<dbReference type="Gene3D" id="2.130.10.10">
    <property type="entry name" value="YVTN repeat-like/Quinoprotein amine dehydrogenase"/>
    <property type="match status" value="1"/>
</dbReference>
<dbReference type="EMBL" id="AVOT02081650">
    <property type="protein sequence ID" value="MBW0567907.1"/>
    <property type="molecule type" value="Genomic_DNA"/>
</dbReference>
<gene>
    <name evidence="7" type="ORF">O181_107622</name>
</gene>
<dbReference type="GO" id="GO:0005634">
    <property type="term" value="C:nucleus"/>
    <property type="evidence" value="ECO:0007669"/>
    <property type="project" value="UniProtKB-SubCell"/>
</dbReference>
<sequence>MTKLPCQQPILTPSKDHIIIKFGCNLQVFDAANGNLILSTLSTSNLNPQGSNHTGFIRLLAIHHQSLLPNSNQSLKLISTGEDKLLKIWKLPNLKLIKRPTSIAISPNEENIIIADKFGDVYDLPFDAPLQTIFQSDPDQEQISEKIEKSISLDQTSTKTDPWPLKETWFSKSCNNKRRRAQDKSINDTEDASGKQTAEETKQVKQTSKLIQRTCINKFLFTQSSPHDKENYVFKLN</sequence>
<dbReference type="PANTHER" id="PTHR16288">
    <property type="entry name" value="WD40 REPEAT PROTEIN 4"/>
    <property type="match status" value="1"/>
</dbReference>
<dbReference type="SUPFAM" id="SSF50978">
    <property type="entry name" value="WD40 repeat-like"/>
    <property type="match status" value="1"/>
</dbReference>
<dbReference type="OrthoDB" id="2502478at2759"/>
<dbReference type="InterPro" id="IPR015943">
    <property type="entry name" value="WD40/YVTN_repeat-like_dom_sf"/>
</dbReference>
<protein>
    <submittedName>
        <fullName evidence="7">Uncharacterized protein</fullName>
    </submittedName>
</protein>
<evidence type="ECO:0000313" key="7">
    <source>
        <dbReference type="EMBL" id="MBW0567907.1"/>
    </source>
</evidence>
<keyword evidence="2" id="KW-0853">WD repeat</keyword>
<keyword evidence="8" id="KW-1185">Reference proteome</keyword>
<reference evidence="7" key="1">
    <citation type="submission" date="2021-03" db="EMBL/GenBank/DDBJ databases">
        <title>Draft genome sequence of rust myrtle Austropuccinia psidii MF-1, a brazilian biotype.</title>
        <authorList>
            <person name="Quecine M.C."/>
            <person name="Pachon D.M.R."/>
            <person name="Bonatelli M.L."/>
            <person name="Correr F.H."/>
            <person name="Franceschini L.M."/>
            <person name="Leite T.F."/>
            <person name="Margarido G.R.A."/>
            <person name="Almeida C.A."/>
            <person name="Ferrarezi J.A."/>
            <person name="Labate C.A."/>
        </authorList>
    </citation>
    <scope>NUCLEOTIDE SEQUENCE</scope>
    <source>
        <strain evidence="7">MF-1</strain>
    </source>
</reference>
<dbReference type="Proteomes" id="UP000765509">
    <property type="component" value="Unassembled WGS sequence"/>
</dbReference>
<keyword evidence="3" id="KW-0819">tRNA processing</keyword>
<organism evidence="7 8">
    <name type="scientific">Austropuccinia psidii MF-1</name>
    <dbReference type="NCBI Taxonomy" id="1389203"/>
    <lineage>
        <taxon>Eukaryota</taxon>
        <taxon>Fungi</taxon>
        <taxon>Dikarya</taxon>
        <taxon>Basidiomycota</taxon>
        <taxon>Pucciniomycotina</taxon>
        <taxon>Pucciniomycetes</taxon>
        <taxon>Pucciniales</taxon>
        <taxon>Sphaerophragmiaceae</taxon>
        <taxon>Austropuccinia</taxon>
    </lineage>
</organism>
<evidence type="ECO:0000256" key="2">
    <source>
        <dbReference type="ARBA" id="ARBA00022574"/>
    </source>
</evidence>
<evidence type="ECO:0000256" key="5">
    <source>
        <dbReference type="ARBA" id="ARBA00023242"/>
    </source>
</evidence>
<evidence type="ECO:0000256" key="3">
    <source>
        <dbReference type="ARBA" id="ARBA00022694"/>
    </source>
</evidence>
<evidence type="ECO:0000256" key="6">
    <source>
        <dbReference type="SAM" id="MobiDB-lite"/>
    </source>
</evidence>
<dbReference type="GO" id="GO:0043527">
    <property type="term" value="C:tRNA methyltransferase complex"/>
    <property type="evidence" value="ECO:0007669"/>
    <property type="project" value="TreeGrafter"/>
</dbReference>
<dbReference type="GO" id="GO:0005829">
    <property type="term" value="C:cytosol"/>
    <property type="evidence" value="ECO:0007669"/>
    <property type="project" value="TreeGrafter"/>
</dbReference>